<feature type="compositionally biased region" description="Gly residues" evidence="1">
    <location>
        <begin position="1"/>
        <end position="14"/>
    </location>
</feature>
<sequence>MSRGGTGNMLGVGGTRKHLGRKALRGGGRDGRVGGGLDPQAQKRELLRKLQEQRKEQQKQQEQQESREGREGRQGREGGEGGEGREGEDSGQESRP</sequence>
<organism evidence="2 3">
    <name type="scientific">Streptomyces cathayae</name>
    <dbReference type="NCBI Taxonomy" id="3031124"/>
    <lineage>
        <taxon>Bacteria</taxon>
        <taxon>Bacillati</taxon>
        <taxon>Actinomycetota</taxon>
        <taxon>Actinomycetes</taxon>
        <taxon>Kitasatosporales</taxon>
        <taxon>Streptomycetaceae</taxon>
        <taxon>Streptomyces</taxon>
    </lineage>
</organism>
<evidence type="ECO:0000313" key="3">
    <source>
        <dbReference type="Proteomes" id="UP001216440"/>
    </source>
</evidence>
<feature type="compositionally biased region" description="Basic and acidic residues" evidence="1">
    <location>
        <begin position="41"/>
        <end position="96"/>
    </location>
</feature>
<name>A0ABY8K8W2_9ACTN</name>
<proteinExistence type="predicted"/>
<feature type="compositionally biased region" description="Basic residues" evidence="1">
    <location>
        <begin position="15"/>
        <end position="24"/>
    </location>
</feature>
<accession>A0ABY8K8W2</accession>
<keyword evidence="3" id="KW-1185">Reference proteome</keyword>
<dbReference type="EMBL" id="CP121682">
    <property type="protein sequence ID" value="WGD43296.1"/>
    <property type="molecule type" value="Genomic_DNA"/>
</dbReference>
<protein>
    <submittedName>
        <fullName evidence="2">DUF6243 family protein</fullName>
    </submittedName>
</protein>
<dbReference type="Proteomes" id="UP001216440">
    <property type="component" value="Chromosome"/>
</dbReference>
<evidence type="ECO:0000256" key="1">
    <source>
        <dbReference type="SAM" id="MobiDB-lite"/>
    </source>
</evidence>
<dbReference type="Pfam" id="PF19756">
    <property type="entry name" value="DUF6243"/>
    <property type="match status" value="1"/>
</dbReference>
<evidence type="ECO:0000313" key="2">
    <source>
        <dbReference type="EMBL" id="WGD43296.1"/>
    </source>
</evidence>
<reference evidence="2 3" key="1">
    <citation type="submission" date="2023-03" db="EMBL/GenBank/DDBJ databases">
        <authorList>
            <person name="Mo P."/>
        </authorList>
    </citation>
    <scope>NUCLEOTIDE SEQUENCE [LARGE SCALE GENOMIC DNA]</scope>
    <source>
        <strain evidence="2 3">HUAS 5</strain>
    </source>
</reference>
<feature type="region of interest" description="Disordered" evidence="1">
    <location>
        <begin position="1"/>
        <end position="96"/>
    </location>
</feature>
<gene>
    <name evidence="2" type="ORF">PYS65_25990</name>
</gene>
<dbReference type="InterPro" id="IPR046210">
    <property type="entry name" value="DUF6243"/>
</dbReference>
<dbReference type="RefSeq" id="WP_279336348.1">
    <property type="nucleotide sequence ID" value="NZ_CP121682.1"/>
</dbReference>